<dbReference type="AlphaFoldDB" id="A0ABD4TL20"/>
<accession>A0ABD4TL20</accession>
<dbReference type="Pfam" id="PF02662">
    <property type="entry name" value="FlpD"/>
    <property type="match status" value="1"/>
</dbReference>
<keyword evidence="7" id="KW-1185">Reference proteome</keyword>
<organism evidence="6 7">
    <name type="scientific">Methanocalculus taiwanensis</name>
    <dbReference type="NCBI Taxonomy" id="106207"/>
    <lineage>
        <taxon>Archaea</taxon>
        <taxon>Methanobacteriati</taxon>
        <taxon>Methanobacteriota</taxon>
        <taxon>Stenosarchaea group</taxon>
        <taxon>Methanomicrobia</taxon>
        <taxon>Methanomicrobiales</taxon>
        <taxon>Methanocalculaceae</taxon>
        <taxon>Methanocalculus</taxon>
    </lineage>
</organism>
<dbReference type="EMBL" id="VOTZ01000048">
    <property type="protein sequence ID" value="MCQ1539599.1"/>
    <property type="molecule type" value="Genomic_DNA"/>
</dbReference>
<proteinExistence type="predicted"/>
<keyword evidence="2" id="KW-0560">Oxidoreductase</keyword>
<dbReference type="GO" id="GO:0051536">
    <property type="term" value="F:iron-sulfur cluster binding"/>
    <property type="evidence" value="ECO:0007669"/>
    <property type="project" value="UniProtKB-KW"/>
</dbReference>
<sequence length="30" mass="3286">MTEEWKPKILGIICNWCSYAGADLAGSART</sequence>
<dbReference type="GO" id="GO:0046872">
    <property type="term" value="F:metal ion binding"/>
    <property type="evidence" value="ECO:0007669"/>
    <property type="project" value="UniProtKB-KW"/>
</dbReference>
<evidence type="ECO:0000259" key="5">
    <source>
        <dbReference type="Pfam" id="PF02662"/>
    </source>
</evidence>
<comment type="caution">
    <text evidence="6">The sequence shown here is derived from an EMBL/GenBank/DDBJ whole genome shotgun (WGS) entry which is preliminary data.</text>
</comment>
<gene>
    <name evidence="6" type="ORF">FTO68_11530</name>
</gene>
<dbReference type="InterPro" id="IPR003813">
    <property type="entry name" value="MvhD/FlpD"/>
</dbReference>
<protein>
    <submittedName>
        <fullName evidence="6">Hydrogenase iron-sulfur subunit</fullName>
    </submittedName>
</protein>
<keyword evidence="4" id="KW-0411">Iron-sulfur</keyword>
<evidence type="ECO:0000256" key="3">
    <source>
        <dbReference type="ARBA" id="ARBA00023004"/>
    </source>
</evidence>
<reference evidence="6 7" key="1">
    <citation type="submission" date="2019-08" db="EMBL/GenBank/DDBJ databases">
        <authorList>
            <person name="Chen S.-C."/>
            <person name="Lai M.-C."/>
            <person name="You Y.-T."/>
        </authorList>
    </citation>
    <scope>NUCLEOTIDE SEQUENCE [LARGE SCALE GENOMIC DNA]</scope>
    <source>
        <strain evidence="6 7">P2F9704a</strain>
    </source>
</reference>
<name>A0ABD4TL20_9EURY</name>
<feature type="domain" description="F420-non-reducing hydrogenase iron-sulfur subunit D" evidence="5">
    <location>
        <begin position="9"/>
        <end position="29"/>
    </location>
</feature>
<feature type="non-terminal residue" evidence="6">
    <location>
        <position position="30"/>
    </location>
</feature>
<dbReference type="GO" id="GO:0016491">
    <property type="term" value="F:oxidoreductase activity"/>
    <property type="evidence" value="ECO:0007669"/>
    <property type="project" value="UniProtKB-KW"/>
</dbReference>
<keyword evidence="3" id="KW-0408">Iron</keyword>
<evidence type="ECO:0000256" key="1">
    <source>
        <dbReference type="ARBA" id="ARBA00022723"/>
    </source>
</evidence>
<keyword evidence="1" id="KW-0479">Metal-binding</keyword>
<evidence type="ECO:0000256" key="4">
    <source>
        <dbReference type="ARBA" id="ARBA00023014"/>
    </source>
</evidence>
<dbReference type="Proteomes" id="UP001524383">
    <property type="component" value="Unassembled WGS sequence"/>
</dbReference>
<evidence type="ECO:0000256" key="2">
    <source>
        <dbReference type="ARBA" id="ARBA00023002"/>
    </source>
</evidence>
<evidence type="ECO:0000313" key="6">
    <source>
        <dbReference type="EMBL" id="MCQ1539599.1"/>
    </source>
</evidence>
<evidence type="ECO:0000313" key="7">
    <source>
        <dbReference type="Proteomes" id="UP001524383"/>
    </source>
</evidence>
<dbReference type="RefSeq" id="WP_255333578.1">
    <property type="nucleotide sequence ID" value="NZ_VOTZ01000048.1"/>
</dbReference>